<gene>
    <name evidence="3" type="ORF">RUA4292_03001</name>
    <name evidence="2" type="ORF">RUM4293_04741</name>
</gene>
<dbReference type="PANTHER" id="PTHR12110:SF53">
    <property type="entry name" value="BLR5974 PROTEIN"/>
    <property type="match status" value="1"/>
</dbReference>
<name>A0A0P1ETL1_9RHOB</name>
<dbReference type="InterPro" id="IPR050312">
    <property type="entry name" value="IolE/XylAMocC-like"/>
</dbReference>
<reference evidence="5" key="2">
    <citation type="submission" date="2015-09" db="EMBL/GenBank/DDBJ databases">
        <authorList>
            <person name="Rodrigo-Torres L."/>
            <person name="Arahal D.R."/>
        </authorList>
    </citation>
    <scope>NUCLEOTIDE SEQUENCE [LARGE SCALE GENOMIC DNA]</scope>
    <source>
        <strain evidence="5">CECT 4293</strain>
    </source>
</reference>
<accession>A0A0P1ETL1</accession>
<evidence type="ECO:0000313" key="3">
    <source>
        <dbReference type="EMBL" id="CUH48811.1"/>
    </source>
</evidence>
<dbReference type="STRING" id="81569.RUM4293_04741"/>
<organism evidence="2 5">
    <name type="scientific">Ruegeria atlantica</name>
    <dbReference type="NCBI Taxonomy" id="81569"/>
    <lineage>
        <taxon>Bacteria</taxon>
        <taxon>Pseudomonadati</taxon>
        <taxon>Pseudomonadota</taxon>
        <taxon>Alphaproteobacteria</taxon>
        <taxon>Rhodobacterales</taxon>
        <taxon>Roseobacteraceae</taxon>
        <taxon>Ruegeria</taxon>
    </lineage>
</organism>
<sequence>MIVETTIHSFSLWHHFAHKPGFDAIAFAELARSMRFQGISLSLNNENYRHLGGRDTDRMDRLRTYLTTHGMSLEVDTSDTSPGNMSEMLKVAHRMGATSLRTYTRHGGAVGEMMQNTGDDLAAVMQEAADLGVIIVLENHEDFTGPELAKIVERVSHPNLKILYDYGNSQMVLEDPIAALDAVLPHVYSVHFKDHVMIRAEDAGQLTVAGVPVGNGFLPLTELTRRLLDQGLRRFTYENVWAYSAPIQEGRKALNGVNLGEGAFAYLDPPFSPAHVILQQSAFSPQMLVDLEFQALHRGHEGFRRVLRKLGTSGDWDIREIC</sequence>
<evidence type="ECO:0000313" key="4">
    <source>
        <dbReference type="Proteomes" id="UP000050783"/>
    </source>
</evidence>
<dbReference type="SUPFAM" id="SSF51658">
    <property type="entry name" value="Xylose isomerase-like"/>
    <property type="match status" value="1"/>
</dbReference>
<dbReference type="EMBL" id="CYPS01000067">
    <property type="protein sequence ID" value="CUH45824.1"/>
    <property type="molecule type" value="Genomic_DNA"/>
</dbReference>
<evidence type="ECO:0000313" key="2">
    <source>
        <dbReference type="EMBL" id="CUH45824.1"/>
    </source>
</evidence>
<dbReference type="InterPro" id="IPR036237">
    <property type="entry name" value="Xyl_isomerase-like_sf"/>
</dbReference>
<protein>
    <submittedName>
        <fullName evidence="2">Hydroxypyruvate isomerase</fullName>
    </submittedName>
</protein>
<dbReference type="Proteomes" id="UP000050783">
    <property type="component" value="Unassembled WGS sequence"/>
</dbReference>
<dbReference type="Gene3D" id="3.20.20.150">
    <property type="entry name" value="Divalent-metal-dependent TIM barrel enzymes"/>
    <property type="match status" value="1"/>
</dbReference>
<dbReference type="InterPro" id="IPR013022">
    <property type="entry name" value="Xyl_isomerase-like_TIM-brl"/>
</dbReference>
<proteinExistence type="predicted"/>
<dbReference type="Pfam" id="PF01261">
    <property type="entry name" value="AP_endonuc_2"/>
    <property type="match status" value="1"/>
</dbReference>
<dbReference type="RefSeq" id="WP_058275685.1">
    <property type="nucleotide sequence ID" value="NZ_CYPS01000067.1"/>
</dbReference>
<evidence type="ECO:0000259" key="1">
    <source>
        <dbReference type="Pfam" id="PF01261"/>
    </source>
</evidence>
<dbReference type="PANTHER" id="PTHR12110">
    <property type="entry name" value="HYDROXYPYRUVATE ISOMERASE"/>
    <property type="match status" value="1"/>
</dbReference>
<dbReference type="AlphaFoldDB" id="A0A0P1ETL1"/>
<feature type="domain" description="Xylose isomerase-like TIM barrel" evidence="1">
    <location>
        <begin position="84"/>
        <end position="241"/>
    </location>
</feature>
<dbReference type="GO" id="GO:0016853">
    <property type="term" value="F:isomerase activity"/>
    <property type="evidence" value="ECO:0007669"/>
    <property type="project" value="UniProtKB-KW"/>
</dbReference>
<keyword evidence="5" id="KW-1185">Reference proteome</keyword>
<dbReference type="GeneID" id="55494179"/>
<keyword evidence="2" id="KW-0670">Pyruvate</keyword>
<dbReference type="OrthoDB" id="8421472at2"/>
<keyword evidence="2" id="KW-0413">Isomerase</keyword>
<reference evidence="2 4" key="1">
    <citation type="submission" date="2015-09" db="EMBL/GenBank/DDBJ databases">
        <authorList>
            <consortium name="Swine Surveillance"/>
        </authorList>
    </citation>
    <scope>NUCLEOTIDE SEQUENCE [LARGE SCALE GENOMIC DNA]</scope>
    <source>
        <strain evidence="3 4">CECT 4292</strain>
        <strain evidence="2">CECT 4293</strain>
    </source>
</reference>
<dbReference type="EMBL" id="CYPU01000047">
    <property type="protein sequence ID" value="CUH48811.1"/>
    <property type="molecule type" value="Genomic_DNA"/>
</dbReference>
<dbReference type="Proteomes" id="UP000050786">
    <property type="component" value="Unassembled WGS sequence"/>
</dbReference>
<evidence type="ECO:0000313" key="5">
    <source>
        <dbReference type="Proteomes" id="UP000050786"/>
    </source>
</evidence>